<feature type="non-terminal residue" evidence="1">
    <location>
        <position position="1"/>
    </location>
</feature>
<proteinExistence type="predicted"/>
<organism evidence="1 2">
    <name type="scientific">Cephalotus follicularis</name>
    <name type="common">Albany pitcher plant</name>
    <dbReference type="NCBI Taxonomy" id="3775"/>
    <lineage>
        <taxon>Eukaryota</taxon>
        <taxon>Viridiplantae</taxon>
        <taxon>Streptophyta</taxon>
        <taxon>Embryophyta</taxon>
        <taxon>Tracheophyta</taxon>
        <taxon>Spermatophyta</taxon>
        <taxon>Magnoliopsida</taxon>
        <taxon>eudicotyledons</taxon>
        <taxon>Gunneridae</taxon>
        <taxon>Pentapetalae</taxon>
        <taxon>rosids</taxon>
        <taxon>fabids</taxon>
        <taxon>Oxalidales</taxon>
        <taxon>Cephalotaceae</taxon>
        <taxon>Cephalotus</taxon>
    </lineage>
</organism>
<dbReference type="EMBL" id="BDDD01003492">
    <property type="protein sequence ID" value="GAV85219.1"/>
    <property type="molecule type" value="Genomic_DNA"/>
</dbReference>
<protein>
    <submittedName>
        <fullName evidence="1">Kelch_1 domain-containing protein</fullName>
    </submittedName>
</protein>
<dbReference type="GO" id="GO:0080037">
    <property type="term" value="P:negative regulation of cytokinin-activated signaling pathway"/>
    <property type="evidence" value="ECO:0007669"/>
    <property type="project" value="InterPro"/>
</dbReference>
<dbReference type="Gene3D" id="2.120.10.80">
    <property type="entry name" value="Kelch-type beta propeller"/>
    <property type="match status" value="1"/>
</dbReference>
<dbReference type="Proteomes" id="UP000187406">
    <property type="component" value="Unassembled WGS sequence"/>
</dbReference>
<dbReference type="SUPFAM" id="SSF117281">
    <property type="entry name" value="Kelch motif"/>
    <property type="match status" value="1"/>
</dbReference>
<dbReference type="OrthoDB" id="191037at2759"/>
<dbReference type="STRING" id="3775.A0A1Q3CYC8"/>
<dbReference type="InterPro" id="IPR006652">
    <property type="entry name" value="Kelch_1"/>
</dbReference>
<evidence type="ECO:0000313" key="2">
    <source>
        <dbReference type="Proteomes" id="UP000187406"/>
    </source>
</evidence>
<dbReference type="InterPro" id="IPR015915">
    <property type="entry name" value="Kelch-typ_b-propeller"/>
</dbReference>
<keyword evidence="2" id="KW-1185">Reference proteome</keyword>
<dbReference type="PANTHER" id="PTHR46407">
    <property type="entry name" value="OS02G0208700 PROTEIN"/>
    <property type="match status" value="1"/>
</dbReference>
<comment type="caution">
    <text evidence="1">The sequence shown here is derived from an EMBL/GenBank/DDBJ whole genome shotgun (WGS) entry which is preliminary data.</text>
</comment>
<evidence type="ECO:0000313" key="1">
    <source>
        <dbReference type="EMBL" id="GAV85219.1"/>
    </source>
</evidence>
<dbReference type="GO" id="GO:0005829">
    <property type="term" value="C:cytosol"/>
    <property type="evidence" value="ECO:0007669"/>
    <property type="project" value="TreeGrafter"/>
</dbReference>
<dbReference type="SMART" id="SM00612">
    <property type="entry name" value="Kelch"/>
    <property type="match status" value="1"/>
</dbReference>
<reference evidence="2" key="1">
    <citation type="submission" date="2016-04" db="EMBL/GenBank/DDBJ databases">
        <title>Cephalotus genome sequencing.</title>
        <authorList>
            <person name="Fukushima K."/>
            <person name="Hasebe M."/>
            <person name="Fang X."/>
        </authorList>
    </citation>
    <scope>NUCLEOTIDE SEQUENCE [LARGE SCALE GENOMIC DNA]</scope>
    <source>
        <strain evidence="2">cv. St1</strain>
    </source>
</reference>
<dbReference type="InterPro" id="IPR044595">
    <property type="entry name" value="KMD1-4"/>
</dbReference>
<dbReference type="Pfam" id="PF01344">
    <property type="entry name" value="Kelch_1"/>
    <property type="match status" value="1"/>
</dbReference>
<gene>
    <name evidence="1" type="ORF">CFOL_v3_28657</name>
</gene>
<dbReference type="PANTHER" id="PTHR46407:SF21">
    <property type="entry name" value="F-BOX_KELCH-REPEAT PROTEIN SKIP20"/>
    <property type="match status" value="1"/>
</dbReference>
<accession>A0A1Q3CYC8</accession>
<dbReference type="GO" id="GO:2000762">
    <property type="term" value="P:regulation of phenylpropanoid metabolic process"/>
    <property type="evidence" value="ECO:0007669"/>
    <property type="project" value="InterPro"/>
</dbReference>
<sequence>RSGAPKSVARFFFACAAVGPSKLYVVGGHDNQKNALKSAEAYDADANEWTTLPPMAEERDECQGLAWDGEARFWVVSGYGTKNQEEFRYDVEYYDPTTGSWSKVDEAWPFERTNPKGCTISVRVNSGCQWWWLLGVEGPLQQHGGLKEYEEKEKKWNVVSSIPLPNSIITGTSSCVTPLGFSGFSYSTSCLHV</sequence>
<name>A0A1Q3CYC8_CEPFO</name>
<dbReference type="InParanoid" id="A0A1Q3CYC8"/>
<dbReference type="AlphaFoldDB" id="A0A1Q3CYC8"/>